<feature type="compositionally biased region" description="Polar residues" evidence="1">
    <location>
        <begin position="16"/>
        <end position="25"/>
    </location>
</feature>
<dbReference type="Proteomes" id="UP000024836">
    <property type="component" value="Unassembled WGS sequence"/>
</dbReference>
<dbReference type="EMBL" id="AQQY01000011">
    <property type="protein sequence ID" value="KCV81081.1"/>
    <property type="molecule type" value="Genomic_DNA"/>
</dbReference>
<keyword evidence="4" id="KW-1185">Reference proteome</keyword>
<feature type="region of interest" description="Disordered" evidence="1">
    <location>
        <begin position="86"/>
        <end position="115"/>
    </location>
</feature>
<comment type="caution">
    <text evidence="3">The sequence shown here is derived from an EMBL/GenBank/DDBJ whole genome shotgun (WGS) entry which is preliminary data.</text>
</comment>
<dbReference type="AlphaFoldDB" id="A0A058ZJV0"/>
<dbReference type="Pfam" id="PF11666">
    <property type="entry name" value="DUF2933"/>
    <property type="match status" value="1"/>
</dbReference>
<proteinExistence type="predicted"/>
<reference evidence="3 4" key="1">
    <citation type="submission" date="2013-04" db="EMBL/GenBank/DDBJ databases">
        <title>Shimia sp. 22II-S11-Z10 Genome Sequencing.</title>
        <authorList>
            <person name="Lai Q."/>
            <person name="Li G."/>
            <person name="Shao Z."/>
        </authorList>
    </citation>
    <scope>NUCLEOTIDE SEQUENCE [LARGE SCALE GENOMIC DNA]</scope>
    <source>
        <strain evidence="4">22II-S11-Z10</strain>
    </source>
</reference>
<feature type="transmembrane region" description="Helical" evidence="2">
    <location>
        <begin position="57"/>
        <end position="77"/>
    </location>
</feature>
<organism evidence="3 4">
    <name type="scientific">Actibacterium atlanticum</name>
    <dbReference type="NCBI Taxonomy" id="1461693"/>
    <lineage>
        <taxon>Bacteria</taxon>
        <taxon>Pseudomonadati</taxon>
        <taxon>Pseudomonadota</taxon>
        <taxon>Alphaproteobacteria</taxon>
        <taxon>Rhodobacterales</taxon>
        <taxon>Roseobacteraceae</taxon>
        <taxon>Actibacterium</taxon>
    </lineage>
</organism>
<evidence type="ECO:0000313" key="3">
    <source>
        <dbReference type="EMBL" id="KCV81081.1"/>
    </source>
</evidence>
<feature type="compositionally biased region" description="Basic and acidic residues" evidence="1">
    <location>
        <begin position="87"/>
        <end position="104"/>
    </location>
</feature>
<dbReference type="STRING" id="1461693.ATO10_13949"/>
<dbReference type="InterPro" id="IPR021682">
    <property type="entry name" value="DUF2933"/>
</dbReference>
<feature type="region of interest" description="Disordered" evidence="1">
    <location>
        <begin position="1"/>
        <end position="26"/>
    </location>
</feature>
<accession>A0A058ZJV0</accession>
<sequence length="115" mass="12327">MELFHLNEVPMKSETDTNSAGQTRPGSKPMHIAMMACCVVMLLPIAGYFVAGGTLSGVGANLATFAPLLLCVGAHFVMHKMMGKSCHGNEERTDVEPPREDAREGATTIPQVRRG</sequence>
<evidence type="ECO:0008006" key="5">
    <source>
        <dbReference type="Google" id="ProtNLM"/>
    </source>
</evidence>
<evidence type="ECO:0000256" key="1">
    <source>
        <dbReference type="SAM" id="MobiDB-lite"/>
    </source>
</evidence>
<feature type="transmembrane region" description="Helical" evidence="2">
    <location>
        <begin position="32"/>
        <end position="51"/>
    </location>
</feature>
<keyword evidence="2" id="KW-0812">Transmembrane</keyword>
<evidence type="ECO:0000313" key="4">
    <source>
        <dbReference type="Proteomes" id="UP000024836"/>
    </source>
</evidence>
<protein>
    <recommendedName>
        <fullName evidence="5">DUF2933 domain-containing protein</fullName>
    </recommendedName>
</protein>
<name>A0A058ZJV0_9RHOB</name>
<evidence type="ECO:0000256" key="2">
    <source>
        <dbReference type="SAM" id="Phobius"/>
    </source>
</evidence>
<keyword evidence="2" id="KW-1133">Transmembrane helix</keyword>
<keyword evidence="2" id="KW-0472">Membrane</keyword>
<gene>
    <name evidence="3" type="ORF">ATO10_13949</name>
</gene>
<dbReference type="eggNOG" id="ENOG5033317">
    <property type="taxonomic scope" value="Bacteria"/>
</dbReference>